<evidence type="ECO:0000313" key="2">
    <source>
        <dbReference type="EMBL" id="BBA99270.1"/>
    </source>
</evidence>
<dbReference type="KEGG" id="arev:RVR_8309"/>
<evidence type="ECO:0000313" key="4">
    <source>
        <dbReference type="Proteomes" id="UP000595703"/>
    </source>
</evidence>
<reference evidence="2 4" key="4">
    <citation type="journal article" date="2020" name="Sci. Rep.">
        <title>beta-carboline chemical signals induce reveromycin production through a LuxR family regulator in Streptomyces sp. SN-593.</title>
        <authorList>
            <person name="Panthee S."/>
            <person name="Kito N."/>
            <person name="Hayashi T."/>
            <person name="Shimizu T."/>
            <person name="Ishikawa J."/>
            <person name="Hamamoto H."/>
            <person name="Osada H."/>
            <person name="Takahashi S."/>
        </authorList>
    </citation>
    <scope>NUCLEOTIDE SEQUENCE [LARGE SCALE GENOMIC DNA]</scope>
    <source>
        <strain evidence="2 4">SN-593</strain>
    </source>
</reference>
<evidence type="ECO:0000256" key="1">
    <source>
        <dbReference type="SAM" id="Phobius"/>
    </source>
</evidence>
<sequence>MAAWSEQIPLDQITAEARRIRFWRTVLTVLGGLLFGVGWLAAKGCGLVWLGVAWVAAALRIGWQEARRGAARTD</sequence>
<keyword evidence="1" id="KW-0812">Transmembrane</keyword>
<dbReference type="RefSeq" id="WP_202235287.1">
    <property type="nucleotide sequence ID" value="NZ_AP018365.1"/>
</dbReference>
<dbReference type="AlphaFoldDB" id="A0A7U3URY6"/>
<reference evidence="2 4" key="3">
    <citation type="journal article" date="2011" name="Nat. Chem. Biol.">
        <title>Reveromycin A biosynthesis uses RevG and RevJ for stereospecific spiroacetal formation.</title>
        <authorList>
            <person name="Takahashi S."/>
            <person name="Toyoda A."/>
            <person name="Sekiyama Y."/>
            <person name="Takagi H."/>
            <person name="Nogawa T."/>
            <person name="Uramoto M."/>
            <person name="Suzuki R."/>
            <person name="Koshino H."/>
            <person name="Kumano T."/>
            <person name="Panthee S."/>
            <person name="Dairi T."/>
            <person name="Ishikawa J."/>
            <person name="Ikeda H."/>
            <person name="Sakaki Y."/>
            <person name="Osada H."/>
        </authorList>
    </citation>
    <scope>NUCLEOTIDE SEQUENCE [LARGE SCALE GENOMIC DNA]</scope>
    <source>
        <strain evidence="2 4">SN-593</strain>
    </source>
</reference>
<gene>
    <name evidence="2" type="ORF">RVR_5815</name>
    <name evidence="3" type="ORF">RVR_8309</name>
</gene>
<protein>
    <submittedName>
        <fullName evidence="2">Uncharacterized protein</fullName>
    </submittedName>
</protein>
<evidence type="ECO:0000313" key="3">
    <source>
        <dbReference type="EMBL" id="BBB01067.1"/>
    </source>
</evidence>
<dbReference type="KEGG" id="arev:RVR_5815"/>
<accession>A0A7U3URY6</accession>
<keyword evidence="1" id="KW-1133">Transmembrane helix</keyword>
<organism evidence="2 4">
    <name type="scientific">Actinacidiphila reveromycinica</name>
    <dbReference type="NCBI Taxonomy" id="659352"/>
    <lineage>
        <taxon>Bacteria</taxon>
        <taxon>Bacillati</taxon>
        <taxon>Actinomycetota</taxon>
        <taxon>Actinomycetes</taxon>
        <taxon>Kitasatosporales</taxon>
        <taxon>Streptomycetaceae</taxon>
        <taxon>Actinacidiphila</taxon>
    </lineage>
</organism>
<proteinExistence type="predicted"/>
<feature type="transmembrane region" description="Helical" evidence="1">
    <location>
        <begin position="47"/>
        <end position="63"/>
    </location>
</feature>
<reference evidence="2 4" key="2">
    <citation type="journal article" date="2011" name="J. Antibiot.">
        <title>Furaquinocins I and J: novel polyketide isoprenoid hybrid compounds from Streptomyces reveromyceticus SN-593.</title>
        <authorList>
            <person name="Panthee S."/>
            <person name="Takahashi S."/>
            <person name="Takagi H."/>
            <person name="Nogawa T."/>
            <person name="Oowada E."/>
            <person name="Uramoto M."/>
            <person name="Osada H."/>
        </authorList>
    </citation>
    <scope>NUCLEOTIDE SEQUENCE [LARGE SCALE GENOMIC DNA]</scope>
    <source>
        <strain evidence="2 4">SN-593</strain>
    </source>
</reference>
<feature type="transmembrane region" description="Helical" evidence="1">
    <location>
        <begin position="22"/>
        <end position="41"/>
    </location>
</feature>
<dbReference type="EMBL" id="AP018365">
    <property type="protein sequence ID" value="BBB01067.1"/>
    <property type="molecule type" value="Genomic_DNA"/>
</dbReference>
<reference evidence="2 4" key="1">
    <citation type="journal article" date="2010" name="J. Bacteriol.">
        <title>Biochemical characterization of a novel indole prenyltransferase from Streptomyces sp. SN-593.</title>
        <authorList>
            <person name="Takahashi S."/>
            <person name="Takagi H."/>
            <person name="Toyoda A."/>
            <person name="Uramoto M."/>
            <person name="Nogawa T."/>
            <person name="Ueki M."/>
            <person name="Sakaki Y."/>
            <person name="Osada H."/>
        </authorList>
    </citation>
    <scope>NUCLEOTIDE SEQUENCE [LARGE SCALE GENOMIC DNA]</scope>
    <source>
        <strain evidence="2 4">SN-593</strain>
    </source>
</reference>
<keyword evidence="1" id="KW-0472">Membrane</keyword>
<keyword evidence="4" id="KW-1185">Reference proteome</keyword>
<name>A0A7U3URY6_9ACTN</name>
<dbReference type="Proteomes" id="UP000595703">
    <property type="component" value="Chromosome"/>
</dbReference>
<dbReference type="EMBL" id="AP018365">
    <property type="protein sequence ID" value="BBA99270.1"/>
    <property type="molecule type" value="Genomic_DNA"/>
</dbReference>